<organism evidence="1 2">
    <name type="scientific">Phoenix dactylifera</name>
    <name type="common">Date palm</name>
    <dbReference type="NCBI Taxonomy" id="42345"/>
    <lineage>
        <taxon>Eukaryota</taxon>
        <taxon>Viridiplantae</taxon>
        <taxon>Streptophyta</taxon>
        <taxon>Embryophyta</taxon>
        <taxon>Tracheophyta</taxon>
        <taxon>Spermatophyta</taxon>
        <taxon>Magnoliopsida</taxon>
        <taxon>Liliopsida</taxon>
        <taxon>Arecaceae</taxon>
        <taxon>Coryphoideae</taxon>
        <taxon>Phoeniceae</taxon>
        <taxon>Phoenix</taxon>
    </lineage>
</organism>
<protein>
    <submittedName>
        <fullName evidence="2">Uncharacterized protein LOC120108143</fullName>
    </submittedName>
</protein>
<dbReference type="GeneID" id="120108143"/>
<reference evidence="2" key="1">
    <citation type="submission" date="2025-08" db="UniProtKB">
        <authorList>
            <consortium name="RefSeq"/>
        </authorList>
    </citation>
    <scope>IDENTIFICATION</scope>
    <source>
        <tissue evidence="2">Young leaves</tissue>
    </source>
</reference>
<dbReference type="Proteomes" id="UP000228380">
    <property type="component" value="Unplaced"/>
</dbReference>
<dbReference type="RefSeq" id="XP_038977660.1">
    <property type="nucleotide sequence ID" value="XM_039121732.1"/>
</dbReference>
<proteinExistence type="predicted"/>
<keyword evidence="1" id="KW-1185">Reference proteome</keyword>
<dbReference type="KEGG" id="pda:120108143"/>
<sequence length="259" mass="29009">MVGLTSSHLGGGFHEHRHGRVPVPILLRQPRQRWGKLAITLQMADPRTSEAKRRLPASTSTFTLAYPIVRRWSVNPSKTIGRRRYLLDRLLVPVLKRQEGEPEPHHYPIHHLGAWGEVRQPAVHSQKLAGQYPWTIRQRCIFVSLTSEMEGQVLLHHRESLDIVVELPLLPQFPATHSVGTCLPKLRTMTAVDAHAFRAFPTRSAGSSSTSVKCLWRISSSSDGLTTWVASVALEPPLTRREPCLALSEPAAHCQHPSL</sequence>
<accession>A0A8B8ZTQ3</accession>
<name>A0A8B8ZTQ3_PHODC</name>
<dbReference type="AlphaFoldDB" id="A0A8B8ZTQ3"/>
<evidence type="ECO:0000313" key="2">
    <source>
        <dbReference type="RefSeq" id="XP_038977660.1"/>
    </source>
</evidence>
<evidence type="ECO:0000313" key="1">
    <source>
        <dbReference type="Proteomes" id="UP000228380"/>
    </source>
</evidence>
<gene>
    <name evidence="2" type="primary">LOC120108143</name>
</gene>